<dbReference type="GO" id="GO:0031507">
    <property type="term" value="P:heterochromatin formation"/>
    <property type="evidence" value="ECO:0007669"/>
    <property type="project" value="TreeGrafter"/>
</dbReference>
<dbReference type="RefSeq" id="XP_029656204.1">
    <property type="nucleotide sequence ID" value="XM_029800344.1"/>
</dbReference>
<sequence length="196" mass="23632">MKELNSRLAHYIETSRYNESENKRLMQELQRIKEIVGKENDSIKNMYETELRQLRTLLDNSEQEKMKHILTTQTEKDSFNELLEMLKEFEELERELKEKIESKENDLLKCESEVSMLKRQNSKLLSERQREKNKIEKVRADLARVKAKAILNAQNNNLKRELSELHLEFDKMIIEKNTETEEIRNVMEKTLLNYRQ</sequence>
<dbReference type="GO" id="GO:0051664">
    <property type="term" value="P:nuclear pore localization"/>
    <property type="evidence" value="ECO:0007669"/>
    <property type="project" value="TreeGrafter"/>
</dbReference>
<protein>
    <submittedName>
        <fullName evidence="6">60 kDa neurofilament protein-like</fullName>
    </submittedName>
</protein>
<name>A0A6P7TV44_9MOLL</name>
<dbReference type="GO" id="GO:0005200">
    <property type="term" value="F:structural constituent of cytoskeleton"/>
    <property type="evidence" value="ECO:0007669"/>
    <property type="project" value="TreeGrafter"/>
</dbReference>
<evidence type="ECO:0000256" key="1">
    <source>
        <dbReference type="ARBA" id="ARBA00022754"/>
    </source>
</evidence>
<dbReference type="Proteomes" id="UP000515154">
    <property type="component" value="Unplaced"/>
</dbReference>
<dbReference type="GO" id="GO:0006998">
    <property type="term" value="P:nuclear envelope organization"/>
    <property type="evidence" value="ECO:0007669"/>
    <property type="project" value="TreeGrafter"/>
</dbReference>
<keyword evidence="2 3" id="KW-0175">Coiled coil</keyword>
<dbReference type="KEGG" id="osn:115230127"/>
<proteinExistence type="predicted"/>
<dbReference type="InterPro" id="IPR039008">
    <property type="entry name" value="IF_rod_dom"/>
</dbReference>
<keyword evidence="5" id="KW-1185">Reference proteome</keyword>
<evidence type="ECO:0000256" key="3">
    <source>
        <dbReference type="SAM" id="Coils"/>
    </source>
</evidence>
<dbReference type="GO" id="GO:0090435">
    <property type="term" value="P:protein localization to nuclear envelope"/>
    <property type="evidence" value="ECO:0007669"/>
    <property type="project" value="TreeGrafter"/>
</dbReference>
<dbReference type="GO" id="GO:0005882">
    <property type="term" value="C:intermediate filament"/>
    <property type="evidence" value="ECO:0007669"/>
    <property type="project" value="UniProtKB-KW"/>
</dbReference>
<keyword evidence="1" id="KW-0403">Intermediate filament</keyword>
<gene>
    <name evidence="6" type="primary">LOC115230127</name>
</gene>
<reference evidence="6" key="1">
    <citation type="submission" date="2025-08" db="UniProtKB">
        <authorList>
            <consortium name="RefSeq"/>
        </authorList>
    </citation>
    <scope>IDENTIFICATION</scope>
</reference>
<dbReference type="PANTHER" id="PTHR45721:SF12">
    <property type="entry name" value="INTERMEDIATE FILAMENT PROTEIN IFA-1"/>
    <property type="match status" value="1"/>
</dbReference>
<evidence type="ECO:0000256" key="2">
    <source>
        <dbReference type="ARBA" id="ARBA00023054"/>
    </source>
</evidence>
<organism evidence="5 6">
    <name type="scientific">Octopus sinensis</name>
    <name type="common">East Asian common octopus</name>
    <dbReference type="NCBI Taxonomy" id="2607531"/>
    <lineage>
        <taxon>Eukaryota</taxon>
        <taxon>Metazoa</taxon>
        <taxon>Spiralia</taxon>
        <taxon>Lophotrochozoa</taxon>
        <taxon>Mollusca</taxon>
        <taxon>Cephalopoda</taxon>
        <taxon>Coleoidea</taxon>
        <taxon>Octopodiformes</taxon>
        <taxon>Octopoda</taxon>
        <taxon>Incirrata</taxon>
        <taxon>Octopodidae</taxon>
        <taxon>Octopus</taxon>
    </lineage>
</organism>
<evidence type="ECO:0000259" key="4">
    <source>
        <dbReference type="PROSITE" id="PS51842"/>
    </source>
</evidence>
<accession>A0A6P7TV44</accession>
<feature type="domain" description="IF rod" evidence="4">
    <location>
        <begin position="1"/>
        <end position="196"/>
    </location>
</feature>
<feature type="coiled-coil region" evidence="3">
    <location>
        <begin position="44"/>
        <end position="175"/>
    </location>
</feature>
<dbReference type="AlphaFoldDB" id="A0A6P7TV44"/>
<evidence type="ECO:0000313" key="6">
    <source>
        <dbReference type="RefSeq" id="XP_029656204.1"/>
    </source>
</evidence>
<dbReference type="PANTHER" id="PTHR45721">
    <property type="entry name" value="LAMIN DM0-RELATED"/>
    <property type="match status" value="1"/>
</dbReference>
<evidence type="ECO:0000313" key="5">
    <source>
        <dbReference type="Proteomes" id="UP000515154"/>
    </source>
</evidence>
<dbReference type="GO" id="GO:0007097">
    <property type="term" value="P:nuclear migration"/>
    <property type="evidence" value="ECO:0007669"/>
    <property type="project" value="TreeGrafter"/>
</dbReference>
<dbReference type="GO" id="GO:0005652">
    <property type="term" value="C:nuclear lamina"/>
    <property type="evidence" value="ECO:0007669"/>
    <property type="project" value="TreeGrafter"/>
</dbReference>
<dbReference type="PROSITE" id="PS51842">
    <property type="entry name" value="IF_ROD_2"/>
    <property type="match status" value="1"/>
</dbReference>